<accession>A0A139A5S4</accession>
<sequence>MRQLKKNKKPCQEPALVECADFLDAIAVKETSFAGEGWDIASEMGLKEFPTFLIWAARFLRELRKRSEVFGKVVVGVDITQDTKFKCQSLMFRLDPGVDHAKVIVELVV</sequence>
<dbReference type="Proteomes" id="UP000070544">
    <property type="component" value="Unassembled WGS sequence"/>
</dbReference>
<dbReference type="EMBL" id="KQ965791">
    <property type="protein sequence ID" value="KXS12091.1"/>
    <property type="molecule type" value="Genomic_DNA"/>
</dbReference>
<reference evidence="1 2" key="1">
    <citation type="journal article" date="2015" name="Genome Biol. Evol.">
        <title>Phylogenomic analyses indicate that early fungi evolved digesting cell walls of algal ancestors of land plants.</title>
        <authorList>
            <person name="Chang Y."/>
            <person name="Wang S."/>
            <person name="Sekimoto S."/>
            <person name="Aerts A.L."/>
            <person name="Choi C."/>
            <person name="Clum A."/>
            <person name="LaButti K.M."/>
            <person name="Lindquist E.A."/>
            <person name="Yee Ngan C."/>
            <person name="Ohm R.A."/>
            <person name="Salamov A.A."/>
            <person name="Grigoriev I.V."/>
            <person name="Spatafora J.W."/>
            <person name="Berbee M.L."/>
        </authorList>
    </citation>
    <scope>NUCLEOTIDE SEQUENCE [LARGE SCALE GENOMIC DNA]</scope>
    <source>
        <strain evidence="1 2">JEL478</strain>
    </source>
</reference>
<name>A0A139A5S4_GONPJ</name>
<evidence type="ECO:0000313" key="1">
    <source>
        <dbReference type="EMBL" id="KXS12091.1"/>
    </source>
</evidence>
<evidence type="ECO:0000313" key="2">
    <source>
        <dbReference type="Proteomes" id="UP000070544"/>
    </source>
</evidence>
<gene>
    <name evidence="1" type="ORF">M427DRAFT_410417</name>
</gene>
<dbReference type="AlphaFoldDB" id="A0A139A5S4"/>
<protein>
    <submittedName>
        <fullName evidence="1">Uncharacterized protein</fullName>
    </submittedName>
</protein>
<organism evidence="1 2">
    <name type="scientific">Gonapodya prolifera (strain JEL478)</name>
    <name type="common">Monoblepharis prolifera</name>
    <dbReference type="NCBI Taxonomy" id="1344416"/>
    <lineage>
        <taxon>Eukaryota</taxon>
        <taxon>Fungi</taxon>
        <taxon>Fungi incertae sedis</taxon>
        <taxon>Chytridiomycota</taxon>
        <taxon>Chytridiomycota incertae sedis</taxon>
        <taxon>Monoblepharidomycetes</taxon>
        <taxon>Monoblepharidales</taxon>
        <taxon>Gonapodyaceae</taxon>
        <taxon>Gonapodya</taxon>
    </lineage>
</organism>
<proteinExistence type="predicted"/>
<keyword evidence="2" id="KW-1185">Reference proteome</keyword>